<accession>A0A7N6ADV1</accession>
<dbReference type="Ensembl" id="ENSATET00000048687.2">
    <property type="protein sequence ID" value="ENSATEP00000047143.2"/>
    <property type="gene ID" value="ENSATEG00000028494.2"/>
</dbReference>
<organism evidence="2 3">
    <name type="scientific">Anabas testudineus</name>
    <name type="common">Climbing perch</name>
    <name type="synonym">Anthias testudineus</name>
    <dbReference type="NCBI Taxonomy" id="64144"/>
    <lineage>
        <taxon>Eukaryota</taxon>
        <taxon>Metazoa</taxon>
        <taxon>Chordata</taxon>
        <taxon>Craniata</taxon>
        <taxon>Vertebrata</taxon>
        <taxon>Euteleostomi</taxon>
        <taxon>Actinopterygii</taxon>
        <taxon>Neopterygii</taxon>
        <taxon>Teleostei</taxon>
        <taxon>Neoteleostei</taxon>
        <taxon>Acanthomorphata</taxon>
        <taxon>Anabantaria</taxon>
        <taxon>Anabantiformes</taxon>
        <taxon>Anabantoidei</taxon>
        <taxon>Anabantidae</taxon>
        <taxon>Anabas</taxon>
    </lineage>
</organism>
<dbReference type="InterPro" id="IPR000626">
    <property type="entry name" value="Ubiquitin-like_dom"/>
</dbReference>
<proteinExistence type="predicted"/>
<dbReference type="PRINTS" id="PR00348">
    <property type="entry name" value="UBIQUITIN"/>
</dbReference>
<dbReference type="InterPro" id="IPR029071">
    <property type="entry name" value="Ubiquitin-like_domsf"/>
</dbReference>
<evidence type="ECO:0000313" key="3">
    <source>
        <dbReference type="Proteomes" id="UP000265040"/>
    </source>
</evidence>
<dbReference type="InterPro" id="IPR050158">
    <property type="entry name" value="Ubiquitin_ubiquitin-like"/>
</dbReference>
<reference evidence="2" key="2">
    <citation type="submission" date="2025-08" db="UniProtKB">
        <authorList>
            <consortium name="Ensembl"/>
        </authorList>
    </citation>
    <scope>IDENTIFICATION</scope>
</reference>
<dbReference type="GeneID" id="113149973"/>
<dbReference type="SUPFAM" id="SSF54236">
    <property type="entry name" value="Ubiquitin-like"/>
    <property type="match status" value="2"/>
</dbReference>
<dbReference type="Pfam" id="PF00240">
    <property type="entry name" value="ubiquitin"/>
    <property type="match status" value="2"/>
</dbReference>
<dbReference type="Gene3D" id="3.10.20.90">
    <property type="entry name" value="Phosphatidylinositol 3-kinase Catalytic Subunit, Chain A, domain 1"/>
    <property type="match status" value="2"/>
</dbReference>
<dbReference type="FunCoup" id="A0A7N6ADV1">
    <property type="interactions" value="2"/>
</dbReference>
<dbReference type="InterPro" id="IPR019956">
    <property type="entry name" value="Ubiquitin_dom"/>
</dbReference>
<evidence type="ECO:0000313" key="2">
    <source>
        <dbReference type="Ensembl" id="ENSATEP00000047143.2"/>
    </source>
</evidence>
<name>A0A7N6ADV1_ANATE</name>
<dbReference type="AlphaFoldDB" id="A0A7N6ADV1"/>
<protein>
    <recommendedName>
        <fullName evidence="1">Ubiquitin-like domain-containing protein</fullName>
    </recommendedName>
</protein>
<sequence length="155" mass="17346">MDLVITMLNGEGHPLRVQPEDTVGSLKKLIQDKFGAPSSTQKLVFVNGQKIDLSDDSQTIRSYGLQSGSRVSLLLTRPATIQVFVKNDRGRSSTYDIKPDETVNDFKTKVQCREGVQVSQQRLIFQGREMMEGRLSDYGVRELSSIDLNLRLRGG</sequence>
<evidence type="ECO:0000259" key="1">
    <source>
        <dbReference type="PROSITE" id="PS50053"/>
    </source>
</evidence>
<dbReference type="SMART" id="SM00213">
    <property type="entry name" value="UBQ"/>
    <property type="match status" value="2"/>
</dbReference>
<dbReference type="PANTHER" id="PTHR10666">
    <property type="entry name" value="UBIQUITIN"/>
    <property type="match status" value="1"/>
</dbReference>
<dbReference type="GeneTree" id="ENSGT00940000162007"/>
<dbReference type="PROSITE" id="PS50053">
    <property type="entry name" value="UBIQUITIN_2"/>
    <property type="match status" value="2"/>
</dbReference>
<dbReference type="RefSeq" id="XP_026198112.1">
    <property type="nucleotide sequence ID" value="XM_026342327.1"/>
</dbReference>
<dbReference type="Proteomes" id="UP000265040">
    <property type="component" value="Chromosome 9"/>
</dbReference>
<reference evidence="2" key="1">
    <citation type="submission" date="2021-04" db="EMBL/GenBank/DDBJ databases">
        <authorList>
            <consortium name="Wellcome Sanger Institute Data Sharing"/>
        </authorList>
    </citation>
    <scope>NUCLEOTIDE SEQUENCE [LARGE SCALE GENOMIC DNA]</scope>
</reference>
<feature type="domain" description="Ubiquitin-like" evidence="1">
    <location>
        <begin position="81"/>
        <end position="155"/>
    </location>
</feature>
<feature type="domain" description="Ubiquitin-like" evidence="1">
    <location>
        <begin position="1"/>
        <end position="80"/>
    </location>
</feature>
<dbReference type="InParanoid" id="A0A7N6ADV1"/>
<keyword evidence="3" id="KW-1185">Reference proteome</keyword>
<reference evidence="2" key="3">
    <citation type="submission" date="2025-09" db="UniProtKB">
        <authorList>
            <consortium name="Ensembl"/>
        </authorList>
    </citation>
    <scope>IDENTIFICATION</scope>
</reference>